<comment type="caution">
    <text evidence="1">The sequence shown here is derived from an EMBL/GenBank/DDBJ whole genome shotgun (WGS) entry which is preliminary data.</text>
</comment>
<sequence length="167" mass="19362">MKRYTMLSSALVLNENISINIRSRISSVGGRHTIQAAYDYVYKPLLLKLHRFGGLVLQWCAYCTELAKRPLGSLFWMDCERPDETAFVVHFHSQKSCNYLSYKKINQDVTPVRIVFATITHGMVCDLRQVNPWHGIWSQSQAILYYHAADLAQRNIDKPLTTFFYPE</sequence>
<dbReference type="Proteomes" id="UP001634394">
    <property type="component" value="Unassembled WGS sequence"/>
</dbReference>
<evidence type="ECO:0000313" key="2">
    <source>
        <dbReference type="Proteomes" id="UP001634394"/>
    </source>
</evidence>
<gene>
    <name evidence="1" type="ORF">ACJMK2_036932</name>
</gene>
<name>A0ABD3WM64_SINWO</name>
<reference evidence="1 2" key="1">
    <citation type="submission" date="2024-11" db="EMBL/GenBank/DDBJ databases">
        <title>Chromosome-level genome assembly of the freshwater bivalve Anodonta woodiana.</title>
        <authorList>
            <person name="Chen X."/>
        </authorList>
    </citation>
    <scope>NUCLEOTIDE SEQUENCE [LARGE SCALE GENOMIC DNA]</scope>
    <source>
        <strain evidence="1">MN2024</strain>
        <tissue evidence="1">Gills</tissue>
    </source>
</reference>
<accession>A0ABD3WM64</accession>
<proteinExistence type="predicted"/>
<evidence type="ECO:0000313" key="1">
    <source>
        <dbReference type="EMBL" id="KAL3873848.1"/>
    </source>
</evidence>
<organism evidence="1 2">
    <name type="scientific">Sinanodonta woodiana</name>
    <name type="common">Chinese pond mussel</name>
    <name type="synonym">Anodonta woodiana</name>
    <dbReference type="NCBI Taxonomy" id="1069815"/>
    <lineage>
        <taxon>Eukaryota</taxon>
        <taxon>Metazoa</taxon>
        <taxon>Spiralia</taxon>
        <taxon>Lophotrochozoa</taxon>
        <taxon>Mollusca</taxon>
        <taxon>Bivalvia</taxon>
        <taxon>Autobranchia</taxon>
        <taxon>Heteroconchia</taxon>
        <taxon>Palaeoheterodonta</taxon>
        <taxon>Unionida</taxon>
        <taxon>Unionoidea</taxon>
        <taxon>Unionidae</taxon>
        <taxon>Unioninae</taxon>
        <taxon>Sinanodonta</taxon>
    </lineage>
</organism>
<protein>
    <submittedName>
        <fullName evidence="1">Uncharacterized protein</fullName>
    </submittedName>
</protein>
<dbReference type="AlphaFoldDB" id="A0ABD3WM64"/>
<keyword evidence="2" id="KW-1185">Reference proteome</keyword>
<dbReference type="EMBL" id="JBJQND010000006">
    <property type="protein sequence ID" value="KAL3873848.1"/>
    <property type="molecule type" value="Genomic_DNA"/>
</dbReference>